<dbReference type="Pfam" id="PF02627">
    <property type="entry name" value="CMD"/>
    <property type="match status" value="1"/>
</dbReference>
<dbReference type="EC" id="4.1.1.44" evidence="2"/>
<proteinExistence type="predicted"/>
<dbReference type="PANTHER" id="PTHR33570:SF2">
    <property type="entry name" value="CARBOXYMUCONOLACTONE DECARBOXYLASE-LIKE DOMAIN-CONTAINING PROTEIN"/>
    <property type="match status" value="1"/>
</dbReference>
<feature type="domain" description="Carboxymuconolactone decarboxylase-like" evidence="1">
    <location>
        <begin position="32"/>
        <end position="116"/>
    </location>
</feature>
<evidence type="ECO:0000313" key="2">
    <source>
        <dbReference type="EMBL" id="MBB6037265.1"/>
    </source>
</evidence>
<organism evidence="2 3">
    <name type="scientific">Phytomonospora endophytica</name>
    <dbReference type="NCBI Taxonomy" id="714109"/>
    <lineage>
        <taxon>Bacteria</taxon>
        <taxon>Bacillati</taxon>
        <taxon>Actinomycetota</taxon>
        <taxon>Actinomycetes</taxon>
        <taxon>Micromonosporales</taxon>
        <taxon>Micromonosporaceae</taxon>
        <taxon>Phytomonospora</taxon>
    </lineage>
</organism>
<dbReference type="PANTHER" id="PTHR33570">
    <property type="entry name" value="4-CARBOXYMUCONOLACTONE DECARBOXYLASE FAMILY PROTEIN"/>
    <property type="match status" value="1"/>
</dbReference>
<dbReference type="InterPro" id="IPR003779">
    <property type="entry name" value="CMD-like"/>
</dbReference>
<dbReference type="EMBL" id="JACHGT010000011">
    <property type="protein sequence ID" value="MBB6037265.1"/>
    <property type="molecule type" value="Genomic_DNA"/>
</dbReference>
<dbReference type="GO" id="GO:0051920">
    <property type="term" value="F:peroxiredoxin activity"/>
    <property type="evidence" value="ECO:0007669"/>
    <property type="project" value="InterPro"/>
</dbReference>
<protein>
    <submittedName>
        <fullName evidence="2">4-carboxymuconolactone decarboxylase</fullName>
        <ecNumber evidence="2">4.1.1.44</ecNumber>
    </submittedName>
</protein>
<dbReference type="AlphaFoldDB" id="A0A841FMM5"/>
<dbReference type="InterPro" id="IPR052512">
    <property type="entry name" value="4CMD/NDH-1_regulator"/>
</dbReference>
<dbReference type="Proteomes" id="UP000548476">
    <property type="component" value="Unassembled WGS sequence"/>
</dbReference>
<name>A0A841FMM5_9ACTN</name>
<dbReference type="Gene3D" id="1.20.1290.10">
    <property type="entry name" value="AhpD-like"/>
    <property type="match status" value="1"/>
</dbReference>
<gene>
    <name evidence="2" type="ORF">HNR73_005138</name>
</gene>
<reference evidence="2 3" key="1">
    <citation type="submission" date="2020-08" db="EMBL/GenBank/DDBJ databases">
        <title>Genomic Encyclopedia of Type Strains, Phase IV (KMG-IV): sequencing the most valuable type-strain genomes for metagenomic binning, comparative biology and taxonomic classification.</title>
        <authorList>
            <person name="Goeker M."/>
        </authorList>
    </citation>
    <scope>NUCLEOTIDE SEQUENCE [LARGE SCALE GENOMIC DNA]</scope>
    <source>
        <strain evidence="2 3">YIM 65646</strain>
    </source>
</reference>
<dbReference type="InterPro" id="IPR029032">
    <property type="entry name" value="AhpD-like"/>
</dbReference>
<dbReference type="GO" id="GO:0047575">
    <property type="term" value="F:4-carboxymuconolactone decarboxylase activity"/>
    <property type="evidence" value="ECO:0007669"/>
    <property type="project" value="UniProtKB-EC"/>
</dbReference>
<dbReference type="RefSeq" id="WP_184790071.1">
    <property type="nucleotide sequence ID" value="NZ_BONT01000107.1"/>
</dbReference>
<evidence type="ECO:0000259" key="1">
    <source>
        <dbReference type="Pfam" id="PF02627"/>
    </source>
</evidence>
<keyword evidence="3" id="KW-1185">Reference proteome</keyword>
<accession>A0A841FMM5</accession>
<comment type="caution">
    <text evidence="2">The sequence shown here is derived from an EMBL/GenBank/DDBJ whole genome shotgun (WGS) entry which is preliminary data.</text>
</comment>
<sequence>MTDRYARGSRQLAELGGSVVHDALDTFHDVAPDLKRLIVEFAYGDMYTRPALSPEQRQLATIATLTAIGGCEPQLEIHVELGLNVGLAPGEIVETVMHAASYVGFPRVLNAMGVVRKVFAERGVLPGVGGAVGGAGVVAGPGVVPGPRAGVG</sequence>
<evidence type="ECO:0000313" key="3">
    <source>
        <dbReference type="Proteomes" id="UP000548476"/>
    </source>
</evidence>
<dbReference type="SUPFAM" id="SSF69118">
    <property type="entry name" value="AhpD-like"/>
    <property type="match status" value="1"/>
</dbReference>
<keyword evidence="2" id="KW-0456">Lyase</keyword>